<dbReference type="Proteomes" id="UP001164550">
    <property type="component" value="Segment"/>
</dbReference>
<organism evidence="1 2">
    <name type="scientific">Xanthomonas phage vB_Xar_IVIA-DoCa7</name>
    <dbReference type="NCBI Taxonomy" id="2975534"/>
    <lineage>
        <taxon>Viruses</taxon>
        <taxon>Duplodnaviria</taxon>
        <taxon>Heunggongvirae</taxon>
        <taxon>Uroviricota</taxon>
        <taxon>Caudoviricetes</taxon>
        <taxon>Autographivirales</taxon>
        <taxon>Autonotataviridae</taxon>
        <taxon>Paternavirus</taxon>
        <taxon>Paternavirus doca7</taxon>
    </lineage>
</organism>
<gene>
    <name evidence="1" type="ORF">IVIADoCa7_51</name>
</gene>
<evidence type="ECO:0008006" key="3">
    <source>
        <dbReference type="Google" id="ProtNLM"/>
    </source>
</evidence>
<sequence length="397" mass="44020">MHFRLFDRPLIVDDPLSTMYIDGQYDDYDPGSSYEGRVQIHNSVGFCKVEVLDSNIPPGAYVYVDNISKEVVLKWPVYTPPVETFTLLENGDFSAGDTGSWTNTGEGNPFVIEPDSSGNMSMKFKSGFSGGHFSRSPLAPVKNINRQITLTGQIAQGKSSKRKLWGGLLLAWFDENRNILSWNESNWINSGGDYKEAKVIAAPTNPLTKYVAAQIHFDRRGQNHPGWADNIQWDHVWEKGYDSDETLFVEVRVTDALNNTATHRGTIDERSIWRSSQLYPIVVVESIGMGANSTGIEHKPGVPGQLEVVTLGVGFTGIERRSLVAKFTAPVESVSYGAGFTSIQRQSIVAKFTAERESIQFGAGFKGFARQVHPSIRTAQEHISFSAAFTKITRTKL</sequence>
<dbReference type="Gene3D" id="2.60.120.260">
    <property type="entry name" value="Galactose-binding domain-like"/>
    <property type="match status" value="1"/>
</dbReference>
<evidence type="ECO:0000313" key="1">
    <source>
        <dbReference type="EMBL" id="UYA98877.1"/>
    </source>
</evidence>
<dbReference type="EMBL" id="ON932081">
    <property type="protein sequence ID" value="UYA98877.1"/>
    <property type="molecule type" value="Genomic_DNA"/>
</dbReference>
<keyword evidence="2" id="KW-1185">Reference proteome</keyword>
<name>A0A9X9JN57_9CAUD</name>
<protein>
    <recommendedName>
        <fullName evidence="3">Tail fiber protein</fullName>
    </recommendedName>
</protein>
<proteinExistence type="predicted"/>
<reference evidence="1" key="1">
    <citation type="submission" date="2022-07" db="EMBL/GenBank/DDBJ databases">
        <title>Comparative analysis of new lytic phages for the biological control of phytopathogenic Xanthomonas spp.</title>
        <authorList>
            <person name="Domingo-Calap M.L."/>
            <person name="Bernabeu-Gimeno M."/>
            <person name="Aure C.M."/>
            <person name="Marco-Noales E."/>
            <person name="Domingo-Calap P."/>
        </authorList>
    </citation>
    <scope>NUCLEOTIDE SEQUENCE</scope>
</reference>
<evidence type="ECO:0000313" key="2">
    <source>
        <dbReference type="Proteomes" id="UP001164550"/>
    </source>
</evidence>
<accession>A0A9X9JN57</accession>